<proteinExistence type="predicted"/>
<evidence type="ECO:0000313" key="4">
    <source>
        <dbReference type="Proteomes" id="UP001501009"/>
    </source>
</evidence>
<dbReference type="RefSeq" id="WP_275775814.1">
    <property type="nucleotide sequence ID" value="NZ_BAABDE010000031.1"/>
</dbReference>
<organism evidence="3 4">
    <name type="scientific">Streptomyces coacervatus</name>
    <dbReference type="NCBI Taxonomy" id="647381"/>
    <lineage>
        <taxon>Bacteria</taxon>
        <taxon>Bacillati</taxon>
        <taxon>Actinomycetota</taxon>
        <taxon>Actinomycetes</taxon>
        <taxon>Kitasatosporales</taxon>
        <taxon>Streptomycetaceae</taxon>
        <taxon>Streptomyces</taxon>
    </lineage>
</organism>
<dbReference type="InterPro" id="IPR011042">
    <property type="entry name" value="6-blade_b-propeller_TolB-like"/>
</dbReference>
<dbReference type="PANTHER" id="PTHR46388">
    <property type="entry name" value="NHL REPEAT-CONTAINING PROTEIN 2"/>
    <property type="match status" value="1"/>
</dbReference>
<keyword evidence="1" id="KW-0677">Repeat</keyword>
<dbReference type="InterPro" id="IPR001258">
    <property type="entry name" value="NHL_repeat"/>
</dbReference>
<evidence type="ECO:0000256" key="1">
    <source>
        <dbReference type="ARBA" id="ARBA00022737"/>
    </source>
</evidence>
<dbReference type="SMART" id="SM00135">
    <property type="entry name" value="LY"/>
    <property type="match status" value="4"/>
</dbReference>
<dbReference type="PANTHER" id="PTHR46388:SF2">
    <property type="entry name" value="NHL REPEAT-CONTAINING PROTEIN 2"/>
    <property type="match status" value="1"/>
</dbReference>
<name>A0ABP7J4W4_9ACTN</name>
<dbReference type="EMBL" id="BAABDE010000031">
    <property type="protein sequence ID" value="GAA3834866.1"/>
    <property type="molecule type" value="Genomic_DNA"/>
</dbReference>
<dbReference type="SUPFAM" id="SSF101898">
    <property type="entry name" value="NHL repeat"/>
    <property type="match status" value="1"/>
</dbReference>
<evidence type="ECO:0000313" key="3">
    <source>
        <dbReference type="EMBL" id="GAA3834866.1"/>
    </source>
</evidence>
<feature type="repeat" description="NHL" evidence="2">
    <location>
        <begin position="147"/>
        <end position="183"/>
    </location>
</feature>
<dbReference type="Pfam" id="PF01436">
    <property type="entry name" value="NHL"/>
    <property type="match status" value="6"/>
</dbReference>
<protein>
    <submittedName>
        <fullName evidence="3">Uncharacterized protein</fullName>
    </submittedName>
</protein>
<sequence length="498" mass="52173">MTDLETVRVDAREPAIYVVAGNGTSGFSSDYGPAVCAQLNLPMKVTVDSGGSLYIADYGNHRVRRVDARTRQITTVAGNGAAGFNGDSQPAVYAQLNHPRGLAVDSGGNLYIADTENHRVRRVDATTRQITTVAGNGTAGFNGDNQPAVNAQLNSLHGVAVDSGGNLYIADLGNHRVRRVDATTRQISTVAGNGTAGFNGDNQPAVNAQLNSPIGVAVDSGGNLYIAEYRNHRVRKVDARTGQITTVAGNGTEGFNGDNQPAVNARLKYPYGVAVDLGGSFFIADSRNHRVRRVDATSRQITTVAGNGTDGFNGDGGPAIDVRLHHPLGVVVDSGGDLYIADYDNHRVRKVSGVAATVRFSVAPGGPPGVRLERAGNTGYPGVQVHADEDGAIPAQSVRVDLPRGVGLQFVAEPRYQLTVQPAGGTPRYSYGIVSPDGQSLAFENVDLALSGRDSVSAAWVAVKAPADARLGDIQLRFRIGDRSSDSTAIRVVDPQAG</sequence>
<accession>A0ABP7J4W4</accession>
<evidence type="ECO:0000256" key="2">
    <source>
        <dbReference type="PROSITE-ProRule" id="PRU00504"/>
    </source>
</evidence>
<gene>
    <name evidence="3" type="ORF">GCM10022403_079560</name>
</gene>
<dbReference type="Proteomes" id="UP001501009">
    <property type="component" value="Unassembled WGS sequence"/>
</dbReference>
<dbReference type="Gene3D" id="2.120.10.30">
    <property type="entry name" value="TolB, C-terminal domain"/>
    <property type="match status" value="3"/>
</dbReference>
<feature type="repeat" description="NHL" evidence="2">
    <location>
        <begin position="204"/>
        <end position="240"/>
    </location>
</feature>
<keyword evidence="4" id="KW-1185">Reference proteome</keyword>
<dbReference type="CDD" id="cd14953">
    <property type="entry name" value="NHL_like_1"/>
    <property type="match status" value="1"/>
</dbReference>
<dbReference type="InterPro" id="IPR000033">
    <property type="entry name" value="LDLR_classB_rpt"/>
</dbReference>
<feature type="repeat" description="NHL" evidence="2">
    <location>
        <begin position="95"/>
        <end position="126"/>
    </location>
</feature>
<comment type="caution">
    <text evidence="3">The sequence shown here is derived from an EMBL/GenBank/DDBJ whole genome shotgun (WGS) entry which is preliminary data.</text>
</comment>
<dbReference type="PROSITE" id="PS51125">
    <property type="entry name" value="NHL"/>
    <property type="match status" value="3"/>
</dbReference>
<reference evidence="4" key="1">
    <citation type="journal article" date="2019" name="Int. J. Syst. Evol. Microbiol.">
        <title>The Global Catalogue of Microorganisms (GCM) 10K type strain sequencing project: providing services to taxonomists for standard genome sequencing and annotation.</title>
        <authorList>
            <consortium name="The Broad Institute Genomics Platform"/>
            <consortium name="The Broad Institute Genome Sequencing Center for Infectious Disease"/>
            <person name="Wu L."/>
            <person name="Ma J."/>
        </authorList>
    </citation>
    <scope>NUCLEOTIDE SEQUENCE [LARGE SCALE GENOMIC DNA]</scope>
    <source>
        <strain evidence="4">JCM 17138</strain>
    </source>
</reference>